<dbReference type="InterPro" id="IPR051338">
    <property type="entry name" value="NodU/CmcH_Carbamoyltrnsfr"/>
</dbReference>
<feature type="non-terminal residue" evidence="2">
    <location>
        <position position="370"/>
    </location>
</feature>
<dbReference type="CDD" id="cd24100">
    <property type="entry name" value="ASKHA_NBD_MJ1051-like_N"/>
    <property type="match status" value="1"/>
</dbReference>
<dbReference type="AlphaFoldDB" id="A0A381ZI77"/>
<gene>
    <name evidence="2" type="ORF">METZ01_LOCUS141545</name>
</gene>
<dbReference type="GO" id="GO:0003824">
    <property type="term" value="F:catalytic activity"/>
    <property type="evidence" value="ECO:0007669"/>
    <property type="project" value="InterPro"/>
</dbReference>
<dbReference type="Gene3D" id="3.30.420.40">
    <property type="match status" value="1"/>
</dbReference>
<feature type="domain" description="Carbamoyltransferase" evidence="1">
    <location>
        <begin position="10"/>
        <end position="367"/>
    </location>
</feature>
<accession>A0A381ZI77</accession>
<dbReference type="InterPro" id="IPR003696">
    <property type="entry name" value="Carbtransf_dom"/>
</dbReference>
<organism evidence="2">
    <name type="scientific">marine metagenome</name>
    <dbReference type="NCBI Taxonomy" id="408172"/>
    <lineage>
        <taxon>unclassified sequences</taxon>
        <taxon>metagenomes</taxon>
        <taxon>ecological metagenomes</taxon>
    </lineage>
</organism>
<dbReference type="PANTHER" id="PTHR34847:SF1">
    <property type="entry name" value="NODULATION PROTEIN U"/>
    <property type="match status" value="1"/>
</dbReference>
<name>A0A381ZI77_9ZZZZ</name>
<dbReference type="Pfam" id="PF02543">
    <property type="entry name" value="Carbam_trans_N"/>
    <property type="match status" value="1"/>
</dbReference>
<protein>
    <recommendedName>
        <fullName evidence="1">Carbamoyltransferase domain-containing protein</fullName>
    </recommendedName>
</protein>
<evidence type="ECO:0000259" key="1">
    <source>
        <dbReference type="Pfam" id="PF02543"/>
    </source>
</evidence>
<proteinExistence type="predicted"/>
<reference evidence="2" key="1">
    <citation type="submission" date="2018-05" db="EMBL/GenBank/DDBJ databases">
        <authorList>
            <person name="Lanie J.A."/>
            <person name="Ng W.-L."/>
            <person name="Kazmierczak K.M."/>
            <person name="Andrzejewski T.M."/>
            <person name="Davidsen T.M."/>
            <person name="Wayne K.J."/>
            <person name="Tettelin H."/>
            <person name="Glass J.I."/>
            <person name="Rusch D."/>
            <person name="Podicherti R."/>
            <person name="Tsui H.-C.T."/>
            <person name="Winkler M.E."/>
        </authorList>
    </citation>
    <scope>NUCLEOTIDE SEQUENCE</scope>
</reference>
<sequence length="370" mass="42364">MKILSITLEKCSGCAVLIDDKIVFSTSEERYSRIKSDSSFPKNSINDALSFSGLKGTDFDKIIICGNKLSVLAPLMNEYSTFSIDDQIRAMEEYWYPNLVLGKNKSFLEVFKDKINLEQFPFNTEIGKRFDVSKLHNPYTEEDGKNVSNFFKQIIASFLGVEQEKIIHMEHDWCHAAYALYGSPIRDDNTLIVTADAWGDDLSGTLSVYSKEKGQIERVKEYNHKDFQLARIYRYTTLVLKMLANEHEYKVMGLASYYNGPIIEKVEKVFDKMLQSDGLEFIFNKDILDIYDYLKNNLKNFRFDHIAAGLQSFTEKILVNWFSNAISRYNAKSVVFSGGVSMNVKANMKISQIPKIEKFFVCGAGTDETL</sequence>
<dbReference type="PANTHER" id="PTHR34847">
    <property type="entry name" value="NODULATION PROTEIN U"/>
    <property type="match status" value="1"/>
</dbReference>
<evidence type="ECO:0000313" key="2">
    <source>
        <dbReference type="EMBL" id="SVA88691.1"/>
    </source>
</evidence>
<dbReference type="EMBL" id="UINC01021337">
    <property type="protein sequence ID" value="SVA88691.1"/>
    <property type="molecule type" value="Genomic_DNA"/>
</dbReference>